<name>A0A6J8D413_MYTCO</name>
<keyword evidence="2" id="KW-0812">Transmembrane</keyword>
<feature type="transmembrane region" description="Helical" evidence="2">
    <location>
        <begin position="16"/>
        <end position="48"/>
    </location>
</feature>
<dbReference type="AlphaFoldDB" id="A0A6J8D413"/>
<keyword evidence="1 3" id="KW-0560">Oxidoreductase</keyword>
<dbReference type="PANTHER" id="PTHR43313">
    <property type="entry name" value="SHORT-CHAIN DEHYDROGENASE/REDUCTASE FAMILY 9C"/>
    <property type="match status" value="1"/>
</dbReference>
<dbReference type="OrthoDB" id="2102561at2759"/>
<dbReference type="InterPro" id="IPR020904">
    <property type="entry name" value="Sc_DH/Rdtase_CS"/>
</dbReference>
<dbReference type="PRINTS" id="PR00081">
    <property type="entry name" value="GDHRDH"/>
</dbReference>
<dbReference type="GO" id="GO:0003858">
    <property type="term" value="F:3-hydroxybutyrate dehydrogenase activity"/>
    <property type="evidence" value="ECO:0007669"/>
    <property type="project" value="UniProtKB-EC"/>
</dbReference>
<evidence type="ECO:0000313" key="3">
    <source>
        <dbReference type="EMBL" id="CAC5402377.1"/>
    </source>
</evidence>
<dbReference type="InterPro" id="IPR036291">
    <property type="entry name" value="NAD(P)-bd_dom_sf"/>
</dbReference>
<dbReference type="PANTHER" id="PTHR43313:SF36">
    <property type="entry name" value="D-BETA-HYDROXYBUTYRATE DEHYDROGENASE, MITOCHONDRIAL"/>
    <property type="match status" value="1"/>
</dbReference>
<gene>
    <name evidence="3" type="ORF">MCOR_36331</name>
</gene>
<dbReference type="SUPFAM" id="SSF51735">
    <property type="entry name" value="NAD(P)-binding Rossmann-fold domains"/>
    <property type="match status" value="1"/>
</dbReference>
<accession>A0A6J8D413</accession>
<sequence>MAALPIGLTYWDVGRLVAIVCLPLLLSCCYVTTVLVCLSVIYVAFFLYRKSTIKRIPISGQGVLITGCDTGFGHEFAKRLDSLGFTVFAGCLSEQSDGAKNLKTSKTGRLHVLGLNITKDDEVLKAVTYVTKVHEKSGCGLWALVNNAGLNMLGDIELCTMEMFYKISEVNMYGMVRVTKAFLPLIRKSKGRILNTTSVKGRLCLPKNAAYGITKFGGEAFSDVLRLEMLKFGVRVIVIEPGNYGGATGMLNEQSLKAIKRDFNAMAEKVSAEVQEVYNAKQYLEDLYKAVCGSSNSTYPGLKPVVDAMEDAVVSTHLNIDILLMEATPSMMYIALLHD</sequence>
<evidence type="ECO:0000256" key="1">
    <source>
        <dbReference type="ARBA" id="ARBA00023002"/>
    </source>
</evidence>
<protein>
    <submittedName>
        <fullName evidence="3">E1.1.1.30</fullName>
        <ecNumber evidence="3">1.1.1.30</ecNumber>
    </submittedName>
</protein>
<proteinExistence type="predicted"/>
<dbReference type="PROSITE" id="PS00061">
    <property type="entry name" value="ADH_SHORT"/>
    <property type="match status" value="1"/>
</dbReference>
<reference evidence="3 4" key="1">
    <citation type="submission" date="2020-06" db="EMBL/GenBank/DDBJ databases">
        <authorList>
            <person name="Li R."/>
            <person name="Bekaert M."/>
        </authorList>
    </citation>
    <scope>NUCLEOTIDE SEQUENCE [LARGE SCALE GENOMIC DNA]</scope>
    <source>
        <strain evidence="4">wild</strain>
    </source>
</reference>
<evidence type="ECO:0000313" key="4">
    <source>
        <dbReference type="Proteomes" id="UP000507470"/>
    </source>
</evidence>
<dbReference type="GO" id="GO:0008202">
    <property type="term" value="P:steroid metabolic process"/>
    <property type="evidence" value="ECO:0007669"/>
    <property type="project" value="TreeGrafter"/>
</dbReference>
<keyword evidence="2" id="KW-0472">Membrane</keyword>
<dbReference type="Gene3D" id="3.40.50.720">
    <property type="entry name" value="NAD(P)-binding Rossmann-like Domain"/>
    <property type="match status" value="1"/>
</dbReference>
<organism evidence="3 4">
    <name type="scientific">Mytilus coruscus</name>
    <name type="common">Sea mussel</name>
    <dbReference type="NCBI Taxonomy" id="42192"/>
    <lineage>
        <taxon>Eukaryota</taxon>
        <taxon>Metazoa</taxon>
        <taxon>Spiralia</taxon>
        <taxon>Lophotrochozoa</taxon>
        <taxon>Mollusca</taxon>
        <taxon>Bivalvia</taxon>
        <taxon>Autobranchia</taxon>
        <taxon>Pteriomorphia</taxon>
        <taxon>Mytilida</taxon>
        <taxon>Mytiloidea</taxon>
        <taxon>Mytilidae</taxon>
        <taxon>Mytilinae</taxon>
        <taxon>Mytilus</taxon>
    </lineage>
</organism>
<keyword evidence="2" id="KW-1133">Transmembrane helix</keyword>
<dbReference type="Pfam" id="PF00106">
    <property type="entry name" value="adh_short"/>
    <property type="match status" value="1"/>
</dbReference>
<keyword evidence="4" id="KW-1185">Reference proteome</keyword>
<dbReference type="EC" id="1.1.1.30" evidence="3"/>
<dbReference type="InterPro" id="IPR002347">
    <property type="entry name" value="SDR_fam"/>
</dbReference>
<evidence type="ECO:0000256" key="2">
    <source>
        <dbReference type="SAM" id="Phobius"/>
    </source>
</evidence>
<dbReference type="Proteomes" id="UP000507470">
    <property type="component" value="Unassembled WGS sequence"/>
</dbReference>
<dbReference type="EMBL" id="CACVKT020006490">
    <property type="protein sequence ID" value="CAC5402377.1"/>
    <property type="molecule type" value="Genomic_DNA"/>
</dbReference>